<sequence>MRVSTKLVLAFLGVTAVVLAATLGLARWSFERGFLDYVNALEQTRLERLASSLASQYQADGESWNSLTNRRFGDLMRNDTSARELSRRPPATRGDRGAERRPPPRDRMGGPSDSRRPPRGQASGNIPAATVLLDAQGDYVAGVREFNEANPIRVAIALNDRKIGELNSAPKRHFETAPETAFSRQQYTTSLLIALVSVLLATVVSYLVARRLLAPVKRMAEGVSLMSSGDYKVRLSGERKDELGQLMADLNHLAFKLDEAQSARQRWFADISHELRTPTAVLMGELEAIKDGIRPMNLEQMESMAQEVARLRTLIDDLYQLSVSEVGGLRYNMQSLSLSDALSDAVGMLEDRAESKGIILETELDEQAEIEADPQRLRQLLDNLLNNSLAYTDAPGRLRITLKRDSNHALVSLEDSAPGISAVEGERLFEPLYRQEQSRNRRTAGAGLGLAICRNIAKAHRGEISASPSELGGVKIELRLPLKD</sequence>
<evidence type="ECO:0000259" key="14">
    <source>
        <dbReference type="PROSITE" id="PS50885"/>
    </source>
</evidence>
<dbReference type="PRINTS" id="PR00344">
    <property type="entry name" value="BCTRLSENSOR"/>
</dbReference>
<feature type="transmembrane region" description="Helical" evidence="12">
    <location>
        <begin position="191"/>
        <end position="209"/>
    </location>
</feature>
<dbReference type="EC" id="2.7.13.3" evidence="3"/>
<dbReference type="InterPro" id="IPR003661">
    <property type="entry name" value="HisK_dim/P_dom"/>
</dbReference>
<dbReference type="RefSeq" id="WP_284347700.1">
    <property type="nucleotide sequence ID" value="NZ_BSNC01000002.1"/>
</dbReference>
<dbReference type="SUPFAM" id="SSF47384">
    <property type="entry name" value="Homodimeric domain of signal transducing histidine kinase"/>
    <property type="match status" value="1"/>
</dbReference>
<keyword evidence="4" id="KW-0597">Phosphoprotein</keyword>
<dbReference type="SUPFAM" id="SSF158472">
    <property type="entry name" value="HAMP domain-like"/>
    <property type="match status" value="1"/>
</dbReference>
<dbReference type="InterPro" id="IPR036890">
    <property type="entry name" value="HATPase_C_sf"/>
</dbReference>
<protein>
    <recommendedName>
        <fullName evidence="3">histidine kinase</fullName>
        <ecNumber evidence="3">2.7.13.3</ecNumber>
    </recommendedName>
</protein>
<evidence type="ECO:0000313" key="15">
    <source>
        <dbReference type="EMBL" id="GLP95354.1"/>
    </source>
</evidence>
<dbReference type="PANTHER" id="PTHR45436:SF5">
    <property type="entry name" value="SENSOR HISTIDINE KINASE TRCS"/>
    <property type="match status" value="1"/>
</dbReference>
<dbReference type="Gene3D" id="3.30.565.10">
    <property type="entry name" value="Histidine kinase-like ATPase, C-terminal domain"/>
    <property type="match status" value="1"/>
</dbReference>
<feature type="compositionally biased region" description="Basic and acidic residues" evidence="11">
    <location>
        <begin position="75"/>
        <end position="116"/>
    </location>
</feature>
<evidence type="ECO:0000256" key="2">
    <source>
        <dbReference type="ARBA" id="ARBA00004370"/>
    </source>
</evidence>
<evidence type="ECO:0000256" key="10">
    <source>
        <dbReference type="ARBA" id="ARBA00023136"/>
    </source>
</evidence>
<dbReference type="CDD" id="cd06225">
    <property type="entry name" value="HAMP"/>
    <property type="match status" value="1"/>
</dbReference>
<keyword evidence="8 12" id="KW-1133">Transmembrane helix</keyword>
<evidence type="ECO:0000256" key="4">
    <source>
        <dbReference type="ARBA" id="ARBA00022553"/>
    </source>
</evidence>
<evidence type="ECO:0000313" key="16">
    <source>
        <dbReference type="Proteomes" id="UP001161422"/>
    </source>
</evidence>
<keyword evidence="7 15" id="KW-0418">Kinase</keyword>
<dbReference type="CDD" id="cd00082">
    <property type="entry name" value="HisKA"/>
    <property type="match status" value="1"/>
</dbReference>
<dbReference type="InterPro" id="IPR003594">
    <property type="entry name" value="HATPase_dom"/>
</dbReference>
<evidence type="ECO:0000256" key="5">
    <source>
        <dbReference type="ARBA" id="ARBA00022679"/>
    </source>
</evidence>
<dbReference type="PROSITE" id="PS50109">
    <property type="entry name" value="HIS_KIN"/>
    <property type="match status" value="1"/>
</dbReference>
<dbReference type="AlphaFoldDB" id="A0AA37RUZ8"/>
<keyword evidence="6 12" id="KW-0812">Transmembrane</keyword>
<comment type="subcellular location">
    <subcellularLocation>
        <location evidence="2">Membrane</location>
    </subcellularLocation>
</comment>
<keyword evidence="10 12" id="KW-0472">Membrane</keyword>
<dbReference type="InterPro" id="IPR005467">
    <property type="entry name" value="His_kinase_dom"/>
</dbReference>
<reference evidence="15" key="2">
    <citation type="submission" date="2023-01" db="EMBL/GenBank/DDBJ databases">
        <title>Draft genome sequence of Paraferrimonas sedimenticola strain NBRC 101628.</title>
        <authorList>
            <person name="Sun Q."/>
            <person name="Mori K."/>
        </authorList>
    </citation>
    <scope>NUCLEOTIDE SEQUENCE</scope>
    <source>
        <strain evidence="15">NBRC 101628</strain>
    </source>
</reference>
<evidence type="ECO:0000256" key="12">
    <source>
        <dbReference type="SAM" id="Phobius"/>
    </source>
</evidence>
<reference evidence="15" key="1">
    <citation type="journal article" date="2014" name="Int. J. Syst. Evol. Microbiol.">
        <title>Complete genome sequence of Corynebacterium casei LMG S-19264T (=DSM 44701T), isolated from a smear-ripened cheese.</title>
        <authorList>
            <consortium name="US DOE Joint Genome Institute (JGI-PGF)"/>
            <person name="Walter F."/>
            <person name="Albersmeier A."/>
            <person name="Kalinowski J."/>
            <person name="Ruckert C."/>
        </authorList>
    </citation>
    <scope>NUCLEOTIDE SEQUENCE</scope>
    <source>
        <strain evidence="15">NBRC 101628</strain>
    </source>
</reference>
<dbReference type="Gene3D" id="1.10.287.130">
    <property type="match status" value="1"/>
</dbReference>
<evidence type="ECO:0000259" key="13">
    <source>
        <dbReference type="PROSITE" id="PS50109"/>
    </source>
</evidence>
<feature type="region of interest" description="Disordered" evidence="11">
    <location>
        <begin position="75"/>
        <end position="127"/>
    </location>
</feature>
<dbReference type="SMART" id="SM00304">
    <property type="entry name" value="HAMP"/>
    <property type="match status" value="1"/>
</dbReference>
<dbReference type="SMART" id="SM00388">
    <property type="entry name" value="HisKA"/>
    <property type="match status" value="1"/>
</dbReference>
<dbReference type="PROSITE" id="PS50885">
    <property type="entry name" value="HAMP"/>
    <property type="match status" value="1"/>
</dbReference>
<dbReference type="Gene3D" id="6.10.340.10">
    <property type="match status" value="1"/>
</dbReference>
<keyword evidence="9" id="KW-0902">Two-component regulatory system</keyword>
<dbReference type="SUPFAM" id="SSF55874">
    <property type="entry name" value="ATPase domain of HSP90 chaperone/DNA topoisomerase II/histidine kinase"/>
    <property type="match status" value="1"/>
</dbReference>
<dbReference type="Proteomes" id="UP001161422">
    <property type="component" value="Unassembled WGS sequence"/>
</dbReference>
<comment type="caution">
    <text evidence="15">The sequence shown here is derived from an EMBL/GenBank/DDBJ whole genome shotgun (WGS) entry which is preliminary data.</text>
</comment>
<dbReference type="Pfam" id="PF00512">
    <property type="entry name" value="HisKA"/>
    <property type="match status" value="1"/>
</dbReference>
<keyword evidence="16" id="KW-1185">Reference proteome</keyword>
<proteinExistence type="predicted"/>
<evidence type="ECO:0000256" key="11">
    <source>
        <dbReference type="SAM" id="MobiDB-lite"/>
    </source>
</evidence>
<evidence type="ECO:0000256" key="9">
    <source>
        <dbReference type="ARBA" id="ARBA00023012"/>
    </source>
</evidence>
<name>A0AA37RUZ8_9GAMM</name>
<evidence type="ECO:0000256" key="1">
    <source>
        <dbReference type="ARBA" id="ARBA00000085"/>
    </source>
</evidence>
<dbReference type="GO" id="GO:0005886">
    <property type="term" value="C:plasma membrane"/>
    <property type="evidence" value="ECO:0007669"/>
    <property type="project" value="TreeGrafter"/>
</dbReference>
<dbReference type="InterPro" id="IPR050428">
    <property type="entry name" value="TCS_sensor_his_kinase"/>
</dbReference>
<feature type="domain" description="HAMP" evidence="14">
    <location>
        <begin position="210"/>
        <end position="262"/>
    </location>
</feature>
<feature type="domain" description="Histidine kinase" evidence="13">
    <location>
        <begin position="270"/>
        <end position="484"/>
    </location>
</feature>
<dbReference type="InterPro" id="IPR003660">
    <property type="entry name" value="HAMP_dom"/>
</dbReference>
<dbReference type="EMBL" id="BSNC01000002">
    <property type="protein sequence ID" value="GLP95354.1"/>
    <property type="molecule type" value="Genomic_DNA"/>
</dbReference>
<dbReference type="InterPro" id="IPR036097">
    <property type="entry name" value="HisK_dim/P_sf"/>
</dbReference>
<dbReference type="InterPro" id="IPR004358">
    <property type="entry name" value="Sig_transdc_His_kin-like_C"/>
</dbReference>
<dbReference type="GO" id="GO:0000155">
    <property type="term" value="F:phosphorelay sensor kinase activity"/>
    <property type="evidence" value="ECO:0007669"/>
    <property type="project" value="InterPro"/>
</dbReference>
<evidence type="ECO:0000256" key="3">
    <source>
        <dbReference type="ARBA" id="ARBA00012438"/>
    </source>
</evidence>
<comment type="catalytic activity">
    <reaction evidence="1">
        <text>ATP + protein L-histidine = ADP + protein N-phospho-L-histidine.</text>
        <dbReference type="EC" id="2.7.13.3"/>
    </reaction>
</comment>
<accession>A0AA37RUZ8</accession>
<organism evidence="15 16">
    <name type="scientific">Paraferrimonas sedimenticola</name>
    <dbReference type="NCBI Taxonomy" id="375674"/>
    <lineage>
        <taxon>Bacteria</taxon>
        <taxon>Pseudomonadati</taxon>
        <taxon>Pseudomonadota</taxon>
        <taxon>Gammaproteobacteria</taxon>
        <taxon>Alteromonadales</taxon>
        <taxon>Ferrimonadaceae</taxon>
        <taxon>Paraferrimonas</taxon>
    </lineage>
</organism>
<gene>
    <name evidence="15" type="ORF">GCM10007895_06600</name>
</gene>
<dbReference type="Pfam" id="PF00672">
    <property type="entry name" value="HAMP"/>
    <property type="match status" value="1"/>
</dbReference>
<keyword evidence="5" id="KW-0808">Transferase</keyword>
<dbReference type="Pfam" id="PF02518">
    <property type="entry name" value="HATPase_c"/>
    <property type="match status" value="1"/>
</dbReference>
<evidence type="ECO:0000256" key="8">
    <source>
        <dbReference type="ARBA" id="ARBA00022989"/>
    </source>
</evidence>
<dbReference type="PANTHER" id="PTHR45436">
    <property type="entry name" value="SENSOR HISTIDINE KINASE YKOH"/>
    <property type="match status" value="1"/>
</dbReference>
<evidence type="ECO:0000256" key="6">
    <source>
        <dbReference type="ARBA" id="ARBA00022692"/>
    </source>
</evidence>
<dbReference type="SMART" id="SM00387">
    <property type="entry name" value="HATPase_c"/>
    <property type="match status" value="1"/>
</dbReference>
<evidence type="ECO:0000256" key="7">
    <source>
        <dbReference type="ARBA" id="ARBA00022777"/>
    </source>
</evidence>